<organism evidence="1 2">
    <name type="scientific">Caerostris extrusa</name>
    <name type="common">Bark spider</name>
    <name type="synonym">Caerostris bankana</name>
    <dbReference type="NCBI Taxonomy" id="172846"/>
    <lineage>
        <taxon>Eukaryota</taxon>
        <taxon>Metazoa</taxon>
        <taxon>Ecdysozoa</taxon>
        <taxon>Arthropoda</taxon>
        <taxon>Chelicerata</taxon>
        <taxon>Arachnida</taxon>
        <taxon>Araneae</taxon>
        <taxon>Araneomorphae</taxon>
        <taxon>Entelegynae</taxon>
        <taxon>Araneoidea</taxon>
        <taxon>Araneidae</taxon>
        <taxon>Caerostris</taxon>
    </lineage>
</organism>
<reference evidence="1 2" key="1">
    <citation type="submission" date="2021-06" db="EMBL/GenBank/DDBJ databases">
        <title>Caerostris extrusa draft genome.</title>
        <authorList>
            <person name="Kono N."/>
            <person name="Arakawa K."/>
        </authorList>
    </citation>
    <scope>NUCLEOTIDE SEQUENCE [LARGE SCALE GENOMIC DNA]</scope>
</reference>
<evidence type="ECO:0000313" key="1">
    <source>
        <dbReference type="EMBL" id="GIY92230.1"/>
    </source>
</evidence>
<gene>
    <name evidence="1" type="ORF">CEXT_671741</name>
</gene>
<keyword evidence="2" id="KW-1185">Reference proteome</keyword>
<sequence length="80" mass="9057">MKQTVSSDISCHFSSQYKVTTNYNDRNSDYGHYIMVPLHTGTCNWSSFYLAVGLRFGANVVDKRFGVVLKCGGFWKESCC</sequence>
<dbReference type="AlphaFoldDB" id="A0AAV4XAV8"/>
<accession>A0AAV4XAV8</accession>
<comment type="caution">
    <text evidence="1">The sequence shown here is derived from an EMBL/GenBank/DDBJ whole genome shotgun (WGS) entry which is preliminary data.</text>
</comment>
<proteinExistence type="predicted"/>
<evidence type="ECO:0000313" key="2">
    <source>
        <dbReference type="Proteomes" id="UP001054945"/>
    </source>
</evidence>
<dbReference type="EMBL" id="BPLR01017513">
    <property type="protein sequence ID" value="GIY92230.1"/>
    <property type="molecule type" value="Genomic_DNA"/>
</dbReference>
<dbReference type="Proteomes" id="UP001054945">
    <property type="component" value="Unassembled WGS sequence"/>
</dbReference>
<name>A0AAV4XAV8_CAEEX</name>
<protein>
    <submittedName>
        <fullName evidence="1">Uncharacterized protein</fullName>
    </submittedName>
</protein>